<evidence type="ECO:0008006" key="8">
    <source>
        <dbReference type="Google" id="ProtNLM"/>
    </source>
</evidence>
<name>A0A3L8S0V9_CHLGU</name>
<dbReference type="GO" id="GO:0060271">
    <property type="term" value="P:cilium assembly"/>
    <property type="evidence" value="ECO:0007669"/>
    <property type="project" value="TreeGrafter"/>
</dbReference>
<evidence type="ECO:0000256" key="5">
    <source>
        <dbReference type="SAM" id="Coils"/>
    </source>
</evidence>
<dbReference type="AlphaFoldDB" id="A0A3L8S0V9"/>
<proteinExistence type="inferred from homology"/>
<dbReference type="Pfam" id="PF03148">
    <property type="entry name" value="Tektin"/>
    <property type="match status" value="3"/>
</dbReference>
<dbReference type="GO" id="GO:0015630">
    <property type="term" value="C:microtubule cytoskeleton"/>
    <property type="evidence" value="ECO:0007669"/>
    <property type="project" value="TreeGrafter"/>
</dbReference>
<dbReference type="InterPro" id="IPR048256">
    <property type="entry name" value="Tektin-like"/>
</dbReference>
<evidence type="ECO:0000256" key="3">
    <source>
        <dbReference type="ARBA" id="ARBA00022490"/>
    </source>
</evidence>
<dbReference type="GO" id="GO:0005737">
    <property type="term" value="C:cytoplasm"/>
    <property type="evidence" value="ECO:0007669"/>
    <property type="project" value="UniProtKB-SubCell"/>
</dbReference>
<dbReference type="GO" id="GO:0036126">
    <property type="term" value="C:sperm flagellum"/>
    <property type="evidence" value="ECO:0007669"/>
    <property type="project" value="TreeGrafter"/>
</dbReference>
<dbReference type="PANTHER" id="PTHR19960">
    <property type="entry name" value="TEKTIN"/>
    <property type="match status" value="1"/>
</dbReference>
<evidence type="ECO:0000313" key="6">
    <source>
        <dbReference type="EMBL" id="RLV93323.1"/>
    </source>
</evidence>
<dbReference type="EMBL" id="QUSF01000092">
    <property type="protein sequence ID" value="RLV93323.1"/>
    <property type="molecule type" value="Genomic_DNA"/>
</dbReference>
<dbReference type="PRINTS" id="PR00511">
    <property type="entry name" value="TEKTIN"/>
</dbReference>
<evidence type="ECO:0000313" key="7">
    <source>
        <dbReference type="Proteomes" id="UP000276834"/>
    </source>
</evidence>
<comment type="subcellular location">
    <subcellularLocation>
        <location evidence="1">Cytoplasm</location>
    </subcellularLocation>
</comment>
<evidence type="ECO:0000256" key="4">
    <source>
        <dbReference type="ARBA" id="ARBA00023054"/>
    </source>
</evidence>
<sequence>MAQPDEPQPPVVASCPLPSKICDVVRSERPRSCCGMAMAGFRTAKYQLPEWHRRNAGVCYEALRAGEQAERGRAEATQLVKHAAASAQRAQQRSKATLGQRLQDVHFWRMELQKEIMELDAETRLLAAQKLRLERALDATEVPYAVVVDNLECRERRQPPDLVIDEVERQLLKVSSASARGRPQRRGGEAAAAGSVSRHPELWWSYRRSQGVLRVLAVLKKVVRSDLGSGRIASGSDQRALRSDQITLGSDRITLGSDQIASEVFKSLWEVIKSLWDMIKSLWEVIKSLREVIKSLWEVFKSLWEVIKSLWDVIKSLWEVIKLLREVIKSLWEVWLEERSSLSSAQIPTKATRSFAAPTQKFYSGIDSFSTRPEIPSSLQEADLIRDIRDLLKRTIIQAATQIRSNRIQKENCELDWSDKVETYHIDDKCVGYCTDSTNVQFHPSSVKFEENASTPKSWAQFSHDNISRAEQEKLASVQLRSLINSLIRDASEDLRMQRAATAGAFDARCRELDEAKLRLEQRLQQVRSLLWGSVCWGATASWCHRGVVWCQVGVRGGFGVNAASWCHSEVVRCQVGMCREILKDIGEEEANIANLKKAIKEKEAHLKVAQTRLYDRSSRPNVELCRDEPQFRLVGEVEELTVFLEALKRKLMESEQNLKNLEETRMKLEKEIAVKANSIFIDRQKCMSYRVRYPVDLEVASYKQ</sequence>
<protein>
    <recommendedName>
        <fullName evidence="8">Tektin</fullName>
    </recommendedName>
</protein>
<dbReference type="Proteomes" id="UP000276834">
    <property type="component" value="Unassembled WGS sequence"/>
</dbReference>
<keyword evidence="4 5" id="KW-0175">Coiled coil</keyword>
<feature type="coiled-coil region" evidence="5">
    <location>
        <begin position="638"/>
        <end position="679"/>
    </location>
</feature>
<keyword evidence="7" id="KW-1185">Reference proteome</keyword>
<dbReference type="GO" id="GO:0060294">
    <property type="term" value="P:cilium movement involved in cell motility"/>
    <property type="evidence" value="ECO:0007669"/>
    <property type="project" value="InterPro"/>
</dbReference>
<evidence type="ECO:0000256" key="1">
    <source>
        <dbReference type="ARBA" id="ARBA00004496"/>
    </source>
</evidence>
<dbReference type="InterPro" id="IPR000435">
    <property type="entry name" value="Tektins"/>
</dbReference>
<gene>
    <name evidence="6" type="ORF">DV515_00013501</name>
</gene>
<dbReference type="OrthoDB" id="5788000at2759"/>
<keyword evidence="3" id="KW-0963">Cytoplasm</keyword>
<feature type="coiled-coil region" evidence="5">
    <location>
        <begin position="579"/>
        <end position="613"/>
    </location>
</feature>
<accession>A0A3L8S0V9</accession>
<reference evidence="6 7" key="1">
    <citation type="journal article" date="2018" name="Proc. R. Soc. B">
        <title>A non-coding region near Follistatin controls head colour polymorphism in the Gouldian finch.</title>
        <authorList>
            <person name="Toomey M.B."/>
            <person name="Marques C.I."/>
            <person name="Andrade P."/>
            <person name="Araujo P.M."/>
            <person name="Sabatino S."/>
            <person name="Gazda M.A."/>
            <person name="Afonso S."/>
            <person name="Lopes R.J."/>
            <person name="Corbo J.C."/>
            <person name="Carneiro M."/>
        </authorList>
    </citation>
    <scope>NUCLEOTIDE SEQUENCE [LARGE SCALE GENOMIC DNA]</scope>
    <source>
        <strain evidence="6">Red01</strain>
        <tissue evidence="6">Muscle</tissue>
    </source>
</reference>
<organism evidence="6 7">
    <name type="scientific">Chloebia gouldiae</name>
    <name type="common">Gouldian finch</name>
    <name type="synonym">Erythrura gouldiae</name>
    <dbReference type="NCBI Taxonomy" id="44316"/>
    <lineage>
        <taxon>Eukaryota</taxon>
        <taxon>Metazoa</taxon>
        <taxon>Chordata</taxon>
        <taxon>Craniata</taxon>
        <taxon>Vertebrata</taxon>
        <taxon>Euteleostomi</taxon>
        <taxon>Archelosauria</taxon>
        <taxon>Archosauria</taxon>
        <taxon>Dinosauria</taxon>
        <taxon>Saurischia</taxon>
        <taxon>Theropoda</taxon>
        <taxon>Coelurosauria</taxon>
        <taxon>Aves</taxon>
        <taxon>Neognathae</taxon>
        <taxon>Neoaves</taxon>
        <taxon>Telluraves</taxon>
        <taxon>Australaves</taxon>
        <taxon>Passeriformes</taxon>
        <taxon>Passeroidea</taxon>
        <taxon>Passeridae</taxon>
        <taxon>Chloebia</taxon>
    </lineage>
</organism>
<comment type="similarity">
    <text evidence="2">Belongs to the tektin family.</text>
</comment>
<evidence type="ECO:0000256" key="2">
    <source>
        <dbReference type="ARBA" id="ARBA00007209"/>
    </source>
</evidence>
<comment type="caution">
    <text evidence="6">The sequence shown here is derived from an EMBL/GenBank/DDBJ whole genome shotgun (WGS) entry which is preliminary data.</text>
</comment>
<dbReference type="GO" id="GO:0005634">
    <property type="term" value="C:nucleus"/>
    <property type="evidence" value="ECO:0007669"/>
    <property type="project" value="TreeGrafter"/>
</dbReference>
<dbReference type="PANTHER" id="PTHR19960:SF12">
    <property type="entry name" value="TEKTIN-4"/>
    <property type="match status" value="1"/>
</dbReference>